<keyword evidence="1" id="KW-0472">Membrane</keyword>
<organism evidence="2 3">
    <name type="scientific">Stichopus japonicus</name>
    <name type="common">Sea cucumber</name>
    <dbReference type="NCBI Taxonomy" id="307972"/>
    <lineage>
        <taxon>Eukaryota</taxon>
        <taxon>Metazoa</taxon>
        <taxon>Echinodermata</taxon>
        <taxon>Eleutherozoa</taxon>
        <taxon>Echinozoa</taxon>
        <taxon>Holothuroidea</taxon>
        <taxon>Aspidochirotacea</taxon>
        <taxon>Aspidochirotida</taxon>
        <taxon>Stichopodidae</taxon>
        <taxon>Apostichopus</taxon>
    </lineage>
</organism>
<evidence type="ECO:0000313" key="3">
    <source>
        <dbReference type="Proteomes" id="UP000230750"/>
    </source>
</evidence>
<evidence type="ECO:0000313" key="2">
    <source>
        <dbReference type="EMBL" id="PIK60605.1"/>
    </source>
</evidence>
<keyword evidence="1" id="KW-0812">Transmembrane</keyword>
<proteinExistence type="predicted"/>
<keyword evidence="1" id="KW-1133">Transmembrane helix</keyword>
<accession>A0A2G8LK47</accession>
<gene>
    <name evidence="2" type="ORF">BSL78_02449</name>
</gene>
<reference evidence="2 3" key="1">
    <citation type="journal article" date="2017" name="PLoS Biol.">
        <title>The sea cucumber genome provides insights into morphological evolution and visceral regeneration.</title>
        <authorList>
            <person name="Zhang X."/>
            <person name="Sun L."/>
            <person name="Yuan J."/>
            <person name="Sun Y."/>
            <person name="Gao Y."/>
            <person name="Zhang L."/>
            <person name="Li S."/>
            <person name="Dai H."/>
            <person name="Hamel J.F."/>
            <person name="Liu C."/>
            <person name="Yu Y."/>
            <person name="Liu S."/>
            <person name="Lin W."/>
            <person name="Guo K."/>
            <person name="Jin S."/>
            <person name="Xu P."/>
            <person name="Storey K.B."/>
            <person name="Huan P."/>
            <person name="Zhang T."/>
            <person name="Zhou Y."/>
            <person name="Zhang J."/>
            <person name="Lin C."/>
            <person name="Li X."/>
            <person name="Xing L."/>
            <person name="Huo D."/>
            <person name="Sun M."/>
            <person name="Wang L."/>
            <person name="Mercier A."/>
            <person name="Li F."/>
            <person name="Yang H."/>
            <person name="Xiang J."/>
        </authorList>
    </citation>
    <scope>NUCLEOTIDE SEQUENCE [LARGE SCALE GENOMIC DNA]</scope>
    <source>
        <strain evidence="2">Shaxun</strain>
        <tissue evidence="2">Muscle</tissue>
    </source>
</reference>
<dbReference type="AlphaFoldDB" id="A0A2G8LK47"/>
<dbReference type="EMBL" id="MRZV01000052">
    <property type="protein sequence ID" value="PIK60605.1"/>
    <property type="molecule type" value="Genomic_DNA"/>
</dbReference>
<feature type="transmembrane region" description="Helical" evidence="1">
    <location>
        <begin position="88"/>
        <end position="108"/>
    </location>
</feature>
<protein>
    <submittedName>
        <fullName evidence="2">Uncharacterized protein</fullName>
    </submittedName>
</protein>
<comment type="caution">
    <text evidence="2">The sequence shown here is derived from an EMBL/GenBank/DDBJ whole genome shotgun (WGS) entry which is preliminary data.</text>
</comment>
<keyword evidence="3" id="KW-1185">Reference proteome</keyword>
<evidence type="ECO:0000256" key="1">
    <source>
        <dbReference type="SAM" id="Phobius"/>
    </source>
</evidence>
<name>A0A2G8LK47_STIJA</name>
<sequence>MFAHDTEDSTYVKVCSCGAKSILVPNMKRICLKLPFIKIDVRLPPGLHFQIINIGVVKIQNPSCLTGANRRNLLLKKMTSSQDSTISTTYWILSSGFFVAANLTYGALLELRRKLKDDAEYRLKHIETMQQVEGMSKGLKTALDKETEILERILSKLSEETPGRMRWVQRRQLKYFIYESRQKMHDADNRVKIETKVHHAEHYRCLLEAKHNAISGIL</sequence>
<dbReference type="Proteomes" id="UP000230750">
    <property type="component" value="Unassembled WGS sequence"/>
</dbReference>